<evidence type="ECO:0000313" key="1">
    <source>
        <dbReference type="EMBL" id="KAF2472461.1"/>
    </source>
</evidence>
<protein>
    <submittedName>
        <fullName evidence="1">Uncharacterized protein</fullName>
    </submittedName>
</protein>
<keyword evidence="2" id="KW-1185">Reference proteome</keyword>
<evidence type="ECO:0000313" key="2">
    <source>
        <dbReference type="Proteomes" id="UP000799755"/>
    </source>
</evidence>
<proteinExistence type="predicted"/>
<name>A0ACB6R1Z0_9PLEO</name>
<comment type="caution">
    <text evidence="1">The sequence shown here is derived from an EMBL/GenBank/DDBJ whole genome shotgun (WGS) entry which is preliminary data.</text>
</comment>
<reference evidence="1" key="1">
    <citation type="journal article" date="2020" name="Stud. Mycol.">
        <title>101 Dothideomycetes genomes: a test case for predicting lifestyles and emergence of pathogens.</title>
        <authorList>
            <person name="Haridas S."/>
            <person name="Albert R."/>
            <person name="Binder M."/>
            <person name="Bloem J."/>
            <person name="Labutti K."/>
            <person name="Salamov A."/>
            <person name="Andreopoulos B."/>
            <person name="Baker S."/>
            <person name="Barry K."/>
            <person name="Bills G."/>
            <person name="Bluhm B."/>
            <person name="Cannon C."/>
            <person name="Castanera R."/>
            <person name="Culley D."/>
            <person name="Daum C."/>
            <person name="Ezra D."/>
            <person name="Gonzalez J."/>
            <person name="Henrissat B."/>
            <person name="Kuo A."/>
            <person name="Liang C."/>
            <person name="Lipzen A."/>
            <person name="Lutzoni F."/>
            <person name="Magnuson J."/>
            <person name="Mondo S."/>
            <person name="Nolan M."/>
            <person name="Ohm R."/>
            <person name="Pangilinan J."/>
            <person name="Park H.-J."/>
            <person name="Ramirez L."/>
            <person name="Alfaro M."/>
            <person name="Sun H."/>
            <person name="Tritt A."/>
            <person name="Yoshinaga Y."/>
            <person name="Zwiers L.-H."/>
            <person name="Turgeon B."/>
            <person name="Goodwin S."/>
            <person name="Spatafora J."/>
            <person name="Crous P."/>
            <person name="Grigoriev I."/>
        </authorList>
    </citation>
    <scope>NUCLEOTIDE SEQUENCE</scope>
    <source>
        <strain evidence="1">ATCC 200398</strain>
    </source>
</reference>
<organism evidence="1 2">
    <name type="scientific">Lindgomyces ingoldianus</name>
    <dbReference type="NCBI Taxonomy" id="673940"/>
    <lineage>
        <taxon>Eukaryota</taxon>
        <taxon>Fungi</taxon>
        <taxon>Dikarya</taxon>
        <taxon>Ascomycota</taxon>
        <taxon>Pezizomycotina</taxon>
        <taxon>Dothideomycetes</taxon>
        <taxon>Pleosporomycetidae</taxon>
        <taxon>Pleosporales</taxon>
        <taxon>Lindgomycetaceae</taxon>
        <taxon>Lindgomyces</taxon>
    </lineage>
</organism>
<sequence>MMMMVMMMHSTLLLLPILAAGNPIEPRACTTVSPTFVRSVDILTPAYIPVADGTTAVYKDSHAPDPKDRYYGHIEDTVVEFSGIPSNAQDCEFQLFFEKGFHDIIAYYEPVKIDVWNVDQSAPSNSSTISWNNAPKPVGLFGVLEDLELPRGVNLRGYPAYDHDVLRNVNSSNCKETMTFRVSISSSLEKGGVQFRQRDQKVGPVGGWRMVYNCS</sequence>
<gene>
    <name evidence="1" type="ORF">BDR25DRAFT_312990</name>
</gene>
<dbReference type="EMBL" id="MU003502">
    <property type="protein sequence ID" value="KAF2472461.1"/>
    <property type="molecule type" value="Genomic_DNA"/>
</dbReference>
<dbReference type="Proteomes" id="UP000799755">
    <property type="component" value="Unassembled WGS sequence"/>
</dbReference>
<accession>A0ACB6R1Z0</accession>